<dbReference type="GO" id="GO:0032259">
    <property type="term" value="P:methylation"/>
    <property type="evidence" value="ECO:0007669"/>
    <property type="project" value="UniProtKB-KW"/>
</dbReference>
<dbReference type="PANTHER" id="PTHR47099">
    <property type="entry name" value="METHYLCOBAMIDE:COM METHYLTRANSFERASE MTBA"/>
    <property type="match status" value="1"/>
</dbReference>
<dbReference type="GO" id="GO:0006779">
    <property type="term" value="P:porphyrin-containing compound biosynthetic process"/>
    <property type="evidence" value="ECO:0007669"/>
    <property type="project" value="InterPro"/>
</dbReference>
<dbReference type="OrthoDB" id="8452307at2"/>
<evidence type="ECO:0000313" key="2">
    <source>
        <dbReference type="EMBL" id="QAT42263.1"/>
    </source>
</evidence>
<sequence length="337" mass="36900">MKRNMKIWFDEALAADQKKAIPILSFPIVNKMGITVSELLGSSESQAKGMKAVADSVDSWISVSFMDLSVEAEAFGAQVKSDPNEVPTIMGQLIQTREQAEALQVPEVGAARTGTYVEGIKRAMDLITDRPVLAGCIGPFSLTGRLMDITEVMIKCRKDPEMVHIVLDKATEFLIQYAKAYKAAGANGICMAEPLAGILSPKMIQQFSSDYVKRIIDAVRDENFAVLYHNCGNSVMHLADSILTCGANAYHFGNAINMEEMLNKLPDHIIAMGNIDPASQFCMGTPESIREETLALMKACTPHKNFIISSGCDIPPNSPWENVEAFFSAVKEFYSQS</sequence>
<protein>
    <submittedName>
        <fullName evidence="2">Methyltransferase</fullName>
    </submittedName>
</protein>
<organism evidence="2 3">
    <name type="scientific">Aminipila luticellarii</name>
    <dbReference type="NCBI Taxonomy" id="2507160"/>
    <lineage>
        <taxon>Bacteria</taxon>
        <taxon>Bacillati</taxon>
        <taxon>Bacillota</taxon>
        <taxon>Clostridia</taxon>
        <taxon>Peptostreptococcales</taxon>
        <taxon>Anaerovoracaceae</taxon>
        <taxon>Aminipila</taxon>
    </lineage>
</organism>
<keyword evidence="3" id="KW-1185">Reference proteome</keyword>
<dbReference type="SUPFAM" id="SSF51726">
    <property type="entry name" value="UROD/MetE-like"/>
    <property type="match status" value="1"/>
</dbReference>
<dbReference type="PANTHER" id="PTHR47099:SF1">
    <property type="entry name" value="METHYLCOBAMIDE:COM METHYLTRANSFERASE MTBA"/>
    <property type="match status" value="1"/>
</dbReference>
<dbReference type="InterPro" id="IPR000257">
    <property type="entry name" value="Uroporphyrinogen_deCOase"/>
</dbReference>
<reference evidence="2 3" key="1">
    <citation type="submission" date="2019-01" db="EMBL/GenBank/DDBJ databases">
        <title>Draft genomes of a novel of Aminipila strains.</title>
        <authorList>
            <person name="Ma S."/>
        </authorList>
    </citation>
    <scope>NUCLEOTIDE SEQUENCE [LARGE SCALE GENOMIC DNA]</scope>
    <source>
        <strain evidence="3">JN-39</strain>
    </source>
</reference>
<proteinExistence type="predicted"/>
<accession>A0A410PTM3</accession>
<keyword evidence="2" id="KW-0808">Transferase</keyword>
<keyword evidence="2" id="KW-0489">Methyltransferase</keyword>
<evidence type="ECO:0000313" key="3">
    <source>
        <dbReference type="Proteomes" id="UP000287601"/>
    </source>
</evidence>
<feature type="domain" description="Uroporphyrinogen decarboxylase (URO-D)" evidence="1">
    <location>
        <begin position="36"/>
        <end position="333"/>
    </location>
</feature>
<gene>
    <name evidence="2" type="ORF">EQM06_02895</name>
</gene>
<dbReference type="Pfam" id="PF01208">
    <property type="entry name" value="URO-D"/>
    <property type="match status" value="1"/>
</dbReference>
<evidence type="ECO:0000259" key="1">
    <source>
        <dbReference type="Pfam" id="PF01208"/>
    </source>
</evidence>
<dbReference type="EMBL" id="CP035281">
    <property type="protein sequence ID" value="QAT42263.1"/>
    <property type="molecule type" value="Genomic_DNA"/>
</dbReference>
<name>A0A410PTM3_9FIRM</name>
<dbReference type="GO" id="GO:0004853">
    <property type="term" value="F:uroporphyrinogen decarboxylase activity"/>
    <property type="evidence" value="ECO:0007669"/>
    <property type="project" value="InterPro"/>
</dbReference>
<dbReference type="RefSeq" id="WP_128744917.1">
    <property type="nucleotide sequence ID" value="NZ_CP035281.1"/>
</dbReference>
<dbReference type="InterPro" id="IPR038071">
    <property type="entry name" value="UROD/MetE-like_sf"/>
</dbReference>
<dbReference type="CDD" id="cd03465">
    <property type="entry name" value="URO-D_like"/>
    <property type="match status" value="1"/>
</dbReference>
<dbReference type="KEGG" id="amij:EQM06_02895"/>
<dbReference type="GO" id="GO:0008168">
    <property type="term" value="F:methyltransferase activity"/>
    <property type="evidence" value="ECO:0007669"/>
    <property type="project" value="UniProtKB-KW"/>
</dbReference>
<dbReference type="InterPro" id="IPR052024">
    <property type="entry name" value="Methanogen_methyltrans"/>
</dbReference>
<dbReference type="Gene3D" id="3.20.20.210">
    <property type="match status" value="1"/>
</dbReference>
<dbReference type="AlphaFoldDB" id="A0A410PTM3"/>
<dbReference type="Proteomes" id="UP000287601">
    <property type="component" value="Chromosome"/>
</dbReference>